<dbReference type="AlphaFoldDB" id="A0A364L5Q3"/>
<gene>
    <name evidence="4" type="ORF">BHQ10_007115</name>
</gene>
<dbReference type="OrthoDB" id="6359816at2759"/>
<feature type="domain" description="BTB" evidence="3">
    <location>
        <begin position="45"/>
        <end position="113"/>
    </location>
</feature>
<dbReference type="InterPro" id="IPR011333">
    <property type="entry name" value="SKP1/BTB/POZ_sf"/>
</dbReference>
<dbReference type="PANTHER" id="PTHR47843:SF5">
    <property type="entry name" value="BTB_POZ DOMAIN PROTEIN"/>
    <property type="match status" value="1"/>
</dbReference>
<sequence>MSIEYTSQNHHHHDPAFRQHRHTTNDGSSYFRTLIWGLYKYNQYTDFTIRISGSVQEFHVHRAVICPQSKILEAACRGGFIEASTNSITLTDDPEIVERMIRYFYTHRYYDQEDWKFECCDNGIKRIRQHYSEMGVVFVLDDKNDDKGNDEDNEGDEEEMHMSHLSKHGLDNSRRNSSPTSPPKSLHVYAIADKYLINPLKDLARTRFTNWVSSHWWTKGFVAAAREIFDNETGNYEDLKEVVLSAITLHADTLLCGRINSSSSNNKYNDRDEENEINKFMQDYNEVSLEVLRRTLDRTRIRQRGLEVECADLESKVKALKIENKKIATLQSRNNSLNKELLEIKTVVLAWKKDLKDFGGGNSKGSSGGQNSSRVQ</sequence>
<evidence type="ECO:0000313" key="4">
    <source>
        <dbReference type="EMBL" id="RAO71103.1"/>
    </source>
</evidence>
<dbReference type="RefSeq" id="XP_040735619.1">
    <property type="nucleotide sequence ID" value="XM_040879776.1"/>
</dbReference>
<reference evidence="4 5" key="1">
    <citation type="journal article" date="2017" name="Biotechnol. Biofuels">
        <title>Differential beta-glucosidase expression as a function of carbon source availability in Talaromyces amestolkiae: a genomic and proteomic approach.</title>
        <authorList>
            <person name="de Eugenio L.I."/>
            <person name="Mendez-Liter J.A."/>
            <person name="Nieto-Dominguez M."/>
            <person name="Alonso L."/>
            <person name="Gil-Munoz J."/>
            <person name="Barriuso J."/>
            <person name="Prieto A."/>
            <person name="Martinez M.J."/>
        </authorList>
    </citation>
    <scope>NUCLEOTIDE SEQUENCE [LARGE SCALE GENOMIC DNA]</scope>
    <source>
        <strain evidence="4 5">CIB</strain>
    </source>
</reference>
<evidence type="ECO:0000256" key="2">
    <source>
        <dbReference type="SAM" id="MobiDB-lite"/>
    </source>
</evidence>
<feature type="compositionally biased region" description="Gly residues" evidence="2">
    <location>
        <begin position="358"/>
        <end position="368"/>
    </location>
</feature>
<feature type="region of interest" description="Disordered" evidence="2">
    <location>
        <begin position="1"/>
        <end position="21"/>
    </location>
</feature>
<keyword evidence="1" id="KW-0175">Coiled coil</keyword>
<dbReference type="CDD" id="cd18186">
    <property type="entry name" value="BTB_POZ_ZBTB_KLHL-like"/>
    <property type="match status" value="1"/>
</dbReference>
<feature type="compositionally biased region" description="Low complexity" evidence="2">
    <location>
        <begin position="175"/>
        <end position="185"/>
    </location>
</feature>
<name>A0A364L5Q3_TALAM</name>
<dbReference type="EMBL" id="MIKG01000014">
    <property type="protein sequence ID" value="RAO71103.1"/>
    <property type="molecule type" value="Genomic_DNA"/>
</dbReference>
<accession>A0A364L5Q3</accession>
<feature type="region of interest" description="Disordered" evidence="2">
    <location>
        <begin position="357"/>
        <end position="376"/>
    </location>
</feature>
<dbReference type="Pfam" id="PF00651">
    <property type="entry name" value="BTB"/>
    <property type="match status" value="1"/>
</dbReference>
<feature type="region of interest" description="Disordered" evidence="2">
    <location>
        <begin position="142"/>
        <end position="185"/>
    </location>
</feature>
<dbReference type="SUPFAM" id="SSF54695">
    <property type="entry name" value="POZ domain"/>
    <property type="match status" value="1"/>
</dbReference>
<protein>
    <recommendedName>
        <fullName evidence="3">BTB domain-containing protein</fullName>
    </recommendedName>
</protein>
<feature type="coiled-coil region" evidence="1">
    <location>
        <begin position="296"/>
        <end position="340"/>
    </location>
</feature>
<dbReference type="GeneID" id="63796331"/>
<organism evidence="4 5">
    <name type="scientific">Talaromyces amestolkiae</name>
    <dbReference type="NCBI Taxonomy" id="1196081"/>
    <lineage>
        <taxon>Eukaryota</taxon>
        <taxon>Fungi</taxon>
        <taxon>Dikarya</taxon>
        <taxon>Ascomycota</taxon>
        <taxon>Pezizomycotina</taxon>
        <taxon>Eurotiomycetes</taxon>
        <taxon>Eurotiomycetidae</taxon>
        <taxon>Eurotiales</taxon>
        <taxon>Trichocomaceae</taxon>
        <taxon>Talaromyces</taxon>
        <taxon>Talaromyces sect. Talaromyces</taxon>
    </lineage>
</organism>
<evidence type="ECO:0000256" key="1">
    <source>
        <dbReference type="SAM" id="Coils"/>
    </source>
</evidence>
<feature type="compositionally biased region" description="Basic residues" evidence="2">
    <location>
        <begin position="9"/>
        <end position="21"/>
    </location>
</feature>
<feature type="compositionally biased region" description="Acidic residues" evidence="2">
    <location>
        <begin position="148"/>
        <end position="159"/>
    </location>
</feature>
<dbReference type="Proteomes" id="UP000249363">
    <property type="component" value="Unassembled WGS sequence"/>
</dbReference>
<comment type="caution">
    <text evidence="4">The sequence shown here is derived from an EMBL/GenBank/DDBJ whole genome shotgun (WGS) entry which is preliminary data.</text>
</comment>
<dbReference type="PROSITE" id="PS50097">
    <property type="entry name" value="BTB"/>
    <property type="match status" value="1"/>
</dbReference>
<evidence type="ECO:0000313" key="5">
    <source>
        <dbReference type="Proteomes" id="UP000249363"/>
    </source>
</evidence>
<keyword evidence="5" id="KW-1185">Reference proteome</keyword>
<dbReference type="InterPro" id="IPR000210">
    <property type="entry name" value="BTB/POZ_dom"/>
</dbReference>
<dbReference type="STRING" id="1196081.A0A364L5Q3"/>
<dbReference type="PANTHER" id="PTHR47843">
    <property type="entry name" value="BTB DOMAIN-CONTAINING PROTEIN-RELATED"/>
    <property type="match status" value="1"/>
</dbReference>
<proteinExistence type="predicted"/>
<evidence type="ECO:0000259" key="3">
    <source>
        <dbReference type="PROSITE" id="PS50097"/>
    </source>
</evidence>
<dbReference type="Gene3D" id="3.30.710.10">
    <property type="entry name" value="Potassium Channel Kv1.1, Chain A"/>
    <property type="match status" value="1"/>
</dbReference>